<evidence type="ECO:0000256" key="7">
    <source>
        <dbReference type="ARBA" id="ARBA00022763"/>
    </source>
</evidence>
<keyword evidence="5 13" id="KW-0479">Metal-binding</keyword>
<comment type="similarity">
    <text evidence="3 13">Belongs to the XPF family.</text>
</comment>
<keyword evidence="9 13" id="KW-0460">Magnesium</keyword>
<dbReference type="GeneID" id="24425593"/>
<organism evidence="15 16">
    <name type="scientific">Babesia microti (strain RI)</name>
    <dbReference type="NCBI Taxonomy" id="1133968"/>
    <lineage>
        <taxon>Eukaryota</taxon>
        <taxon>Sar</taxon>
        <taxon>Alveolata</taxon>
        <taxon>Apicomplexa</taxon>
        <taxon>Aconoidasida</taxon>
        <taxon>Piroplasmida</taxon>
        <taxon>Babesiidae</taxon>
        <taxon>Babesia</taxon>
    </lineage>
</organism>
<dbReference type="RefSeq" id="XP_021338837.1">
    <property type="nucleotide sequence ID" value="XM_021482303.1"/>
</dbReference>
<evidence type="ECO:0000256" key="12">
    <source>
        <dbReference type="ARBA" id="ARBA00023242"/>
    </source>
</evidence>
<evidence type="ECO:0000256" key="13">
    <source>
        <dbReference type="RuleBase" id="RU369042"/>
    </source>
</evidence>
<dbReference type="VEuPathDB" id="PiroplasmaDB:BMR1_03g04735"/>
<keyword evidence="12 13" id="KW-0539">Nucleus</keyword>
<keyword evidence="10 13" id="KW-0233">DNA recombination</keyword>
<proteinExistence type="inferred from homology"/>
<comment type="function">
    <text evidence="13">Interacts with EME1 to form a DNA structure-specific endonuclease with substrate preference for branched DNA structures with a 5'-end at the branch nick. Typical substrates include 3'-flap structures, D-loops, replication forks and nicked Holliday junctions. May be required in mitosis for the processing of stalled or collapsed replication fork intermediates. May be required in meiosis for the repair of meiosis-specific double strand breaks subsequent to single-end invasion (SEI).</text>
</comment>
<dbReference type="KEGG" id="bmic:BMR1_03g04735"/>
<dbReference type="Gene3D" id="1.10.150.670">
    <property type="entry name" value="Crossover junction endonuclease EME1, DNA-binding domain"/>
    <property type="match status" value="1"/>
</dbReference>
<dbReference type="Pfam" id="PF02732">
    <property type="entry name" value="ERCC4"/>
    <property type="match status" value="1"/>
</dbReference>
<dbReference type="PANTHER" id="PTHR13451:SF0">
    <property type="entry name" value="CROSSOVER JUNCTION ENDONUCLEASE MUS81"/>
    <property type="match status" value="1"/>
</dbReference>
<dbReference type="CDD" id="cd20074">
    <property type="entry name" value="XPF_nuclease_Mus81"/>
    <property type="match status" value="1"/>
</dbReference>
<reference evidence="15 16" key="1">
    <citation type="journal article" date="2012" name="Nucleic Acids Res.">
        <title>Sequencing of the smallest Apicomplexan genome from the human pathogen Babesia microti.</title>
        <authorList>
            <person name="Cornillot E."/>
            <person name="Hadj-Kaddour K."/>
            <person name="Dassouli A."/>
            <person name="Noel B."/>
            <person name="Ranwez V."/>
            <person name="Vacherie B."/>
            <person name="Augagneur Y."/>
            <person name="Bres V."/>
            <person name="Duclos A."/>
            <person name="Randazzo S."/>
            <person name="Carcy B."/>
            <person name="Debierre-Grockiego F."/>
            <person name="Delbecq S."/>
            <person name="Moubri-Menage K."/>
            <person name="Shams-Eldin H."/>
            <person name="Usmani-Brown S."/>
            <person name="Bringaud F."/>
            <person name="Wincker P."/>
            <person name="Vivares C.P."/>
            <person name="Schwarz R.T."/>
            <person name="Schetters T.P."/>
            <person name="Krause P.J."/>
            <person name="Gorenflot A."/>
            <person name="Berry V."/>
            <person name="Barbe V."/>
            <person name="Ben Mamoun C."/>
        </authorList>
    </citation>
    <scope>NUCLEOTIDE SEQUENCE [LARGE SCALE GENOMIC DNA]</scope>
    <source>
        <strain evidence="15 16">RI</strain>
    </source>
</reference>
<dbReference type="InterPro" id="IPR042530">
    <property type="entry name" value="EME1/EME2_C"/>
</dbReference>
<evidence type="ECO:0000256" key="5">
    <source>
        <dbReference type="ARBA" id="ARBA00022723"/>
    </source>
</evidence>
<evidence type="ECO:0000313" key="15">
    <source>
        <dbReference type="EMBL" id="SJK86714.1"/>
    </source>
</evidence>
<dbReference type="OrthoDB" id="5963188at2759"/>
<dbReference type="InterPro" id="IPR011335">
    <property type="entry name" value="Restrct_endonuc-II-like"/>
</dbReference>
<protein>
    <recommendedName>
        <fullName evidence="13">Crossover junction endonuclease MUS81</fullName>
        <ecNumber evidence="13">3.1.22.-</ecNumber>
    </recommendedName>
</protein>
<dbReference type="EC" id="3.1.22.-" evidence="13"/>
<accession>A0A1R4ACU0</accession>
<dbReference type="EMBL" id="LN871598">
    <property type="protein sequence ID" value="SJK86714.1"/>
    <property type="molecule type" value="Genomic_DNA"/>
</dbReference>
<evidence type="ECO:0000256" key="8">
    <source>
        <dbReference type="ARBA" id="ARBA00022801"/>
    </source>
</evidence>
<dbReference type="GO" id="GO:0048476">
    <property type="term" value="C:Holliday junction resolvase complex"/>
    <property type="evidence" value="ECO:0007669"/>
    <property type="project" value="UniProtKB-UniRule"/>
</dbReference>
<dbReference type="GO" id="GO:0048257">
    <property type="term" value="F:3'-flap endonuclease activity"/>
    <property type="evidence" value="ECO:0007669"/>
    <property type="project" value="TreeGrafter"/>
</dbReference>
<dbReference type="GO" id="GO:0006308">
    <property type="term" value="P:DNA catabolic process"/>
    <property type="evidence" value="ECO:0007669"/>
    <property type="project" value="UniProtKB-UniRule"/>
</dbReference>
<dbReference type="SMART" id="SM00891">
    <property type="entry name" value="ERCC4"/>
    <property type="match status" value="1"/>
</dbReference>
<evidence type="ECO:0000256" key="11">
    <source>
        <dbReference type="ARBA" id="ARBA00023204"/>
    </source>
</evidence>
<comment type="subcellular location">
    <subcellularLocation>
        <location evidence="2 13">Nucleus</location>
    </subcellularLocation>
</comment>
<keyword evidence="8 13" id="KW-0378">Hydrolase</keyword>
<keyword evidence="16" id="KW-1185">Reference proteome</keyword>
<dbReference type="SUPFAM" id="SSF52980">
    <property type="entry name" value="Restriction endonuclease-like"/>
    <property type="match status" value="1"/>
</dbReference>
<keyword evidence="11 13" id="KW-0234">DNA repair</keyword>
<gene>
    <name evidence="15" type="ORF">BMR1_03g04735</name>
</gene>
<evidence type="ECO:0000256" key="4">
    <source>
        <dbReference type="ARBA" id="ARBA00022722"/>
    </source>
</evidence>
<evidence type="ECO:0000256" key="9">
    <source>
        <dbReference type="ARBA" id="ARBA00022842"/>
    </source>
</evidence>
<evidence type="ECO:0000256" key="1">
    <source>
        <dbReference type="ARBA" id="ARBA00001946"/>
    </source>
</evidence>
<evidence type="ECO:0000259" key="14">
    <source>
        <dbReference type="SMART" id="SM00891"/>
    </source>
</evidence>
<name>A0A1R4ACU0_BABMR</name>
<dbReference type="GO" id="GO:0046872">
    <property type="term" value="F:metal ion binding"/>
    <property type="evidence" value="ECO:0007669"/>
    <property type="project" value="UniProtKB-UniRule"/>
</dbReference>
<dbReference type="InterPro" id="IPR027421">
    <property type="entry name" value="DNA_pol_lamdba_lyase_dom_sf"/>
</dbReference>
<sequence>MEKFTIEYQEYPSKTPLHPLKSPNYFANISDSPILIHPHNIPFFKHIKQFINDIPPENIGEIKHYHNILQSLTKYPLPLSEFNDFARLKGMDTQTACVLTKIPGNSDCCSHSSAFKKQRLTEARRFCKLLLRSSIQTQHYQLSMPPGLHTSPVKAMDTSKRLYTPPNGSSSWAALIILFILHTNTNSTRFRLSNLVNLSERLLKIIPCSRVDVTSLSKLIKRNLVTFHNEFFKPKRINDTDSDSRPKRFMSKMADMYYYSITEDGLSVGRILIVNVKISIKSLIENIFPSYNTNMDDRSMTYTPNRSQSQQLTQSTSISSPRSVKLSYNKATHNIPVDFYSLACKPKRDLKDTHQQNITRDYISDIILIPHDESAPNVPQKIDNSDSTIKRCLDPIADDCTIAADTLSLKTRKCDAISTTTPNLDAFLEFTNLKHEFDNTGDDNYRRNLFPANFLPGYHNSPNKDIGNDGLINNDTCDNDNYNLVVVIDNREFGGSRLKYYDLLIDILKRERIKYKICTLPLGDIIWVCYKHTYSGDSSKCGMSGRNSLFAGGDAYVLGWIIERKTVSDLHSSILDGRYDEQRQRLLESGMKQIIYLYESCTDSVDTSPTGSYWKKHANPKMFSSAKLNIQFINGFNVINTSSPSHTAAFIVRFHRQLESLICNMADIKSFKQITDDDNKKLSLWLKSPENCSLWDNWILKTRKDYNITYKHIFGKQLRCIPTCGPIATAAILNKWPTPNELATALAVDEDILSSLQIGKKKLIGKKLVKHILKLYKSRG</sequence>
<comment type="cofactor">
    <cofactor evidence="1 13">
        <name>Mg(2+)</name>
        <dbReference type="ChEBI" id="CHEBI:18420"/>
    </cofactor>
</comment>
<feature type="domain" description="ERCC4" evidence="14">
    <location>
        <begin position="485"/>
        <end position="602"/>
    </location>
</feature>
<comment type="subunit">
    <text evidence="13">Interacts with EME1.</text>
</comment>
<dbReference type="GO" id="GO:0000712">
    <property type="term" value="P:resolution of meiotic recombination intermediates"/>
    <property type="evidence" value="ECO:0007669"/>
    <property type="project" value="TreeGrafter"/>
</dbReference>
<keyword evidence="4 13" id="KW-0540">Nuclease</keyword>
<dbReference type="GO" id="GO:0000727">
    <property type="term" value="P:double-strand break repair via break-induced replication"/>
    <property type="evidence" value="ECO:0007669"/>
    <property type="project" value="UniProtKB-UniRule"/>
</dbReference>
<dbReference type="SUPFAM" id="SSF47802">
    <property type="entry name" value="DNA polymerase beta, N-terminal domain-like"/>
    <property type="match status" value="1"/>
</dbReference>
<reference evidence="15 16" key="2">
    <citation type="journal article" date="2013" name="PLoS ONE">
        <title>Whole genome mapping and re-organization of the nuclear and mitochondrial genomes of Babesia microti isolates.</title>
        <authorList>
            <person name="Cornillot E."/>
            <person name="Dassouli A."/>
            <person name="Garg A."/>
            <person name="Pachikara N."/>
            <person name="Randazzo S."/>
            <person name="Depoix D."/>
            <person name="Carcy B."/>
            <person name="Delbecq S."/>
            <person name="Frutos R."/>
            <person name="Silva J.C."/>
            <person name="Sutton R."/>
            <person name="Krause P.J."/>
            <person name="Mamoun C.B."/>
        </authorList>
    </citation>
    <scope>NUCLEOTIDE SEQUENCE [LARGE SCALE GENOMIC DNA]</scope>
    <source>
        <strain evidence="15 16">RI</strain>
    </source>
</reference>
<keyword evidence="7 13" id="KW-0227">DNA damage</keyword>
<evidence type="ECO:0000256" key="2">
    <source>
        <dbReference type="ARBA" id="ARBA00004123"/>
    </source>
</evidence>
<dbReference type="InterPro" id="IPR006166">
    <property type="entry name" value="ERCC4_domain"/>
</dbReference>
<evidence type="ECO:0000313" key="16">
    <source>
        <dbReference type="Proteomes" id="UP000002899"/>
    </source>
</evidence>
<dbReference type="GO" id="GO:0003677">
    <property type="term" value="F:DNA binding"/>
    <property type="evidence" value="ECO:0007669"/>
    <property type="project" value="UniProtKB-UniRule"/>
</dbReference>
<reference evidence="15 16" key="3">
    <citation type="journal article" date="2016" name="Sci. Rep.">
        <title>Genome-wide diversity and gene expression profiling of Babesia microti isolates identify polymorphic genes that mediate host-pathogen interactions.</title>
        <authorList>
            <person name="Silva J.C."/>
            <person name="Cornillot E."/>
            <person name="McCracken C."/>
            <person name="Usmani-Brown S."/>
            <person name="Dwivedi A."/>
            <person name="Ifeonu O.O."/>
            <person name="Crabtree J."/>
            <person name="Gotia H.T."/>
            <person name="Virji A.Z."/>
            <person name="Reynes C."/>
            <person name="Colinge J."/>
            <person name="Kumar V."/>
            <person name="Lawres L."/>
            <person name="Pazzi J.E."/>
            <person name="Pablo J.V."/>
            <person name="Hung C."/>
            <person name="Brancato J."/>
            <person name="Kumari P."/>
            <person name="Orvis J."/>
            <person name="Tretina K."/>
            <person name="Chibucos M."/>
            <person name="Ott S."/>
            <person name="Sadzewicz L."/>
            <person name="Sengamalay N."/>
            <person name="Shetty A.C."/>
            <person name="Su Q."/>
            <person name="Tallon L."/>
            <person name="Fraser C.M."/>
            <person name="Frutos R."/>
            <person name="Molina D.M."/>
            <person name="Krause P.J."/>
            <person name="Ben Mamoun C."/>
        </authorList>
    </citation>
    <scope>NUCLEOTIDE SEQUENCE [LARGE SCALE GENOMIC DNA]</scope>
    <source>
        <strain evidence="15 16">RI</strain>
    </source>
</reference>
<dbReference type="Gene3D" id="3.40.50.10130">
    <property type="match status" value="1"/>
</dbReference>
<dbReference type="AlphaFoldDB" id="A0A1R4ACU0"/>
<dbReference type="InterPro" id="IPR047416">
    <property type="entry name" value="XPF_nuclease_Mus81"/>
</dbReference>
<dbReference type="InterPro" id="IPR033309">
    <property type="entry name" value="Mus81"/>
</dbReference>
<dbReference type="PANTHER" id="PTHR13451">
    <property type="entry name" value="CLASS II CROSSOVER JUNCTION ENDONUCLEASE MUS81"/>
    <property type="match status" value="1"/>
</dbReference>
<keyword evidence="6 13" id="KW-0255">Endonuclease</keyword>
<dbReference type="GO" id="GO:0005634">
    <property type="term" value="C:nucleus"/>
    <property type="evidence" value="ECO:0007669"/>
    <property type="project" value="UniProtKB-SubCell"/>
</dbReference>
<dbReference type="GO" id="GO:0008821">
    <property type="term" value="F:crossover junction DNA endonuclease activity"/>
    <property type="evidence" value="ECO:0007669"/>
    <property type="project" value="UniProtKB-UniRule"/>
</dbReference>
<evidence type="ECO:0000256" key="6">
    <source>
        <dbReference type="ARBA" id="ARBA00022759"/>
    </source>
</evidence>
<dbReference type="GO" id="GO:0031573">
    <property type="term" value="P:mitotic intra-S DNA damage checkpoint signaling"/>
    <property type="evidence" value="ECO:0007669"/>
    <property type="project" value="TreeGrafter"/>
</dbReference>
<evidence type="ECO:0000256" key="3">
    <source>
        <dbReference type="ARBA" id="ARBA00010015"/>
    </source>
</evidence>
<evidence type="ECO:0000256" key="10">
    <source>
        <dbReference type="ARBA" id="ARBA00023172"/>
    </source>
</evidence>
<dbReference type="Proteomes" id="UP000002899">
    <property type="component" value="Chromosome III"/>
</dbReference>